<organism evidence="1">
    <name type="scientific">Arundo donax</name>
    <name type="common">Giant reed</name>
    <name type="synonym">Donax arundinaceus</name>
    <dbReference type="NCBI Taxonomy" id="35708"/>
    <lineage>
        <taxon>Eukaryota</taxon>
        <taxon>Viridiplantae</taxon>
        <taxon>Streptophyta</taxon>
        <taxon>Embryophyta</taxon>
        <taxon>Tracheophyta</taxon>
        <taxon>Spermatophyta</taxon>
        <taxon>Magnoliopsida</taxon>
        <taxon>Liliopsida</taxon>
        <taxon>Poales</taxon>
        <taxon>Poaceae</taxon>
        <taxon>PACMAD clade</taxon>
        <taxon>Arundinoideae</taxon>
        <taxon>Arundineae</taxon>
        <taxon>Arundo</taxon>
    </lineage>
</organism>
<reference evidence="1" key="1">
    <citation type="submission" date="2014-09" db="EMBL/GenBank/DDBJ databases">
        <authorList>
            <person name="Magalhaes I.L.F."/>
            <person name="Oliveira U."/>
            <person name="Santos F.R."/>
            <person name="Vidigal T.H.D.A."/>
            <person name="Brescovit A.D."/>
            <person name="Santos A.J."/>
        </authorList>
    </citation>
    <scope>NUCLEOTIDE SEQUENCE</scope>
    <source>
        <tissue evidence="1">Shoot tissue taken approximately 20 cm above the soil surface</tissue>
    </source>
</reference>
<accession>A0A0A9EDI6</accession>
<evidence type="ECO:0000313" key="1">
    <source>
        <dbReference type="EMBL" id="JAD95950.1"/>
    </source>
</evidence>
<dbReference type="AlphaFoldDB" id="A0A0A9EDI6"/>
<name>A0A0A9EDI6_ARUDO</name>
<sequence>MLCLAEWQTFSQCSLVNLDDLQQTITK</sequence>
<protein>
    <submittedName>
        <fullName evidence="1">Uncharacterized protein</fullName>
    </submittedName>
</protein>
<dbReference type="EMBL" id="GBRH01201945">
    <property type="protein sequence ID" value="JAD95950.1"/>
    <property type="molecule type" value="Transcribed_RNA"/>
</dbReference>
<proteinExistence type="predicted"/>
<reference evidence="1" key="2">
    <citation type="journal article" date="2015" name="Data Brief">
        <title>Shoot transcriptome of the giant reed, Arundo donax.</title>
        <authorList>
            <person name="Barrero R.A."/>
            <person name="Guerrero F.D."/>
            <person name="Moolhuijzen P."/>
            <person name="Goolsby J.A."/>
            <person name="Tidwell J."/>
            <person name="Bellgard S.E."/>
            <person name="Bellgard M.I."/>
        </authorList>
    </citation>
    <scope>NUCLEOTIDE SEQUENCE</scope>
    <source>
        <tissue evidence="1">Shoot tissue taken approximately 20 cm above the soil surface</tissue>
    </source>
</reference>